<comment type="subcellular location">
    <subcellularLocation>
        <location evidence="1">Membrane</location>
        <topology evidence="1">Peripheral membrane protein</topology>
    </subcellularLocation>
    <subcellularLocation>
        <location evidence="3">Membrane</location>
        <topology evidence="3">Single-pass type I membrane protein</topology>
    </subcellularLocation>
    <subcellularLocation>
        <location evidence="2">Secreted</location>
        <location evidence="2">Cell wall</location>
    </subcellularLocation>
</comment>
<keyword evidence="27" id="KW-1185">Reference proteome</keyword>
<organism evidence="26 27">
    <name type="scientific">Acacia crassicarpa</name>
    <name type="common">northern wattle</name>
    <dbReference type="NCBI Taxonomy" id="499986"/>
    <lineage>
        <taxon>Eukaryota</taxon>
        <taxon>Viridiplantae</taxon>
        <taxon>Streptophyta</taxon>
        <taxon>Embryophyta</taxon>
        <taxon>Tracheophyta</taxon>
        <taxon>Spermatophyta</taxon>
        <taxon>Magnoliopsida</taxon>
        <taxon>eudicotyledons</taxon>
        <taxon>Gunneridae</taxon>
        <taxon>Pentapetalae</taxon>
        <taxon>rosids</taxon>
        <taxon>fabids</taxon>
        <taxon>Fabales</taxon>
        <taxon>Fabaceae</taxon>
        <taxon>Caesalpinioideae</taxon>
        <taxon>mimosoid clade</taxon>
        <taxon>Acacieae</taxon>
        <taxon>Acacia</taxon>
    </lineage>
</organism>
<dbReference type="PRINTS" id="PR00019">
    <property type="entry name" value="LEURICHRPT"/>
</dbReference>
<dbReference type="PROSITE" id="PS50011">
    <property type="entry name" value="PROTEIN_KINASE_DOM"/>
    <property type="match status" value="1"/>
</dbReference>
<protein>
    <recommendedName>
        <fullName evidence="4">non-specific serine/threonine protein kinase</fullName>
        <ecNumber evidence="4">2.7.11.1</ecNumber>
    </recommendedName>
</protein>
<evidence type="ECO:0000256" key="21">
    <source>
        <dbReference type="ARBA" id="ARBA00038043"/>
    </source>
</evidence>
<evidence type="ECO:0000256" key="24">
    <source>
        <dbReference type="SAM" id="Phobius"/>
    </source>
</evidence>
<dbReference type="SUPFAM" id="SSF52058">
    <property type="entry name" value="L domain-like"/>
    <property type="match status" value="1"/>
</dbReference>
<comment type="catalytic activity">
    <reaction evidence="22">
        <text>L-threonyl-[protein] + ATP = O-phospho-L-threonyl-[protein] + ADP + H(+)</text>
        <dbReference type="Rhea" id="RHEA:46608"/>
        <dbReference type="Rhea" id="RHEA-COMP:11060"/>
        <dbReference type="Rhea" id="RHEA-COMP:11605"/>
        <dbReference type="ChEBI" id="CHEBI:15378"/>
        <dbReference type="ChEBI" id="CHEBI:30013"/>
        <dbReference type="ChEBI" id="CHEBI:30616"/>
        <dbReference type="ChEBI" id="CHEBI:61977"/>
        <dbReference type="ChEBI" id="CHEBI:456216"/>
        <dbReference type="EC" id="2.7.11.1"/>
    </reaction>
</comment>
<feature type="domain" description="Protein kinase" evidence="25">
    <location>
        <begin position="738"/>
        <end position="1015"/>
    </location>
</feature>
<comment type="similarity">
    <text evidence="21">Belongs to the polygalacturonase-inhibiting protein family.</text>
</comment>
<dbReference type="InterPro" id="IPR055414">
    <property type="entry name" value="LRR_R13L4/SHOC2-like"/>
</dbReference>
<dbReference type="InterPro" id="IPR008266">
    <property type="entry name" value="Tyr_kinase_AS"/>
</dbReference>
<evidence type="ECO:0000256" key="14">
    <source>
        <dbReference type="ARBA" id="ARBA00022777"/>
    </source>
</evidence>
<dbReference type="GO" id="GO:0006952">
    <property type="term" value="P:defense response"/>
    <property type="evidence" value="ECO:0007669"/>
    <property type="project" value="UniProtKB-KW"/>
</dbReference>
<evidence type="ECO:0000256" key="10">
    <source>
        <dbReference type="ARBA" id="ARBA00022692"/>
    </source>
</evidence>
<evidence type="ECO:0000256" key="20">
    <source>
        <dbReference type="ARBA" id="ARBA00023180"/>
    </source>
</evidence>
<keyword evidence="10 24" id="KW-0812">Transmembrane</keyword>
<dbReference type="FunFam" id="3.80.10.10:FF:000177">
    <property type="entry name" value="Leucine-rich repeat receptor-like serine/threonine-protein kinase At1g17230"/>
    <property type="match status" value="1"/>
</dbReference>
<accession>A0AAE1JWM1</accession>
<dbReference type="Gene3D" id="3.80.10.10">
    <property type="entry name" value="Ribonuclease Inhibitor"/>
    <property type="match status" value="3"/>
</dbReference>
<dbReference type="InterPro" id="IPR011009">
    <property type="entry name" value="Kinase-like_dom_sf"/>
</dbReference>
<keyword evidence="5" id="KW-0134">Cell wall</keyword>
<keyword evidence="20" id="KW-0325">Glycoprotein</keyword>
<evidence type="ECO:0000256" key="17">
    <source>
        <dbReference type="ARBA" id="ARBA00022989"/>
    </source>
</evidence>
<evidence type="ECO:0000313" key="26">
    <source>
        <dbReference type="EMBL" id="KAK4275717.1"/>
    </source>
</evidence>
<keyword evidence="18 24" id="KW-0472">Membrane</keyword>
<dbReference type="AlphaFoldDB" id="A0AAE1JWM1"/>
<evidence type="ECO:0000256" key="9">
    <source>
        <dbReference type="ARBA" id="ARBA00022679"/>
    </source>
</evidence>
<dbReference type="Gene3D" id="1.10.510.10">
    <property type="entry name" value="Transferase(Phosphotransferase) domain 1"/>
    <property type="match status" value="1"/>
</dbReference>
<dbReference type="InterPro" id="IPR051716">
    <property type="entry name" value="Plant_RL_S/T_kinase"/>
</dbReference>
<dbReference type="PANTHER" id="PTHR48053:SF168">
    <property type="entry name" value="LRR RECEPTOR-LIKE KINASE FAMILY PROTEIN"/>
    <property type="match status" value="1"/>
</dbReference>
<evidence type="ECO:0000256" key="7">
    <source>
        <dbReference type="ARBA" id="ARBA00022553"/>
    </source>
</evidence>
<dbReference type="GO" id="GO:0005524">
    <property type="term" value="F:ATP binding"/>
    <property type="evidence" value="ECO:0007669"/>
    <property type="project" value="UniProtKB-KW"/>
</dbReference>
<reference evidence="26" key="1">
    <citation type="submission" date="2023-10" db="EMBL/GenBank/DDBJ databases">
        <title>Chromosome-level genome of the transformable northern wattle, Acacia crassicarpa.</title>
        <authorList>
            <person name="Massaro I."/>
            <person name="Sinha N.R."/>
            <person name="Poethig S."/>
            <person name="Leichty A.R."/>
        </authorList>
    </citation>
    <scope>NUCLEOTIDE SEQUENCE</scope>
    <source>
        <strain evidence="26">Acra3RX</strain>
        <tissue evidence="26">Leaf</tissue>
    </source>
</reference>
<dbReference type="FunFam" id="3.30.200.20:FF:000309">
    <property type="entry name" value="Leucine-rich repeat receptor protein kinase MSP1"/>
    <property type="match status" value="1"/>
</dbReference>
<dbReference type="FunFam" id="1.10.510.10:FF:000445">
    <property type="entry name" value="MDIS1-interacting receptor like kinase 2"/>
    <property type="match status" value="1"/>
</dbReference>
<dbReference type="InterPro" id="IPR013210">
    <property type="entry name" value="LRR_N_plant-typ"/>
</dbReference>
<evidence type="ECO:0000256" key="8">
    <source>
        <dbReference type="ARBA" id="ARBA00022614"/>
    </source>
</evidence>
<dbReference type="FunFam" id="3.80.10.10:FF:000383">
    <property type="entry name" value="Leucine-rich repeat receptor protein kinase EMS1"/>
    <property type="match status" value="1"/>
</dbReference>
<dbReference type="GO" id="GO:0016020">
    <property type="term" value="C:membrane"/>
    <property type="evidence" value="ECO:0007669"/>
    <property type="project" value="UniProtKB-SubCell"/>
</dbReference>
<evidence type="ECO:0000256" key="5">
    <source>
        <dbReference type="ARBA" id="ARBA00022512"/>
    </source>
</evidence>
<keyword evidence="16" id="KW-0067">ATP-binding</keyword>
<dbReference type="InterPro" id="IPR001611">
    <property type="entry name" value="Leu-rich_rpt"/>
</dbReference>
<sequence>MSKSDQSSAKLVALICVNLSIFFCIVASFTFSASAAIQDDGETKALLNWKASLTKQSQATLSSWNNGTDLCRNWTGISCGDKSMSVTNISLSNLGLQGRLDNLNFASFPNLLSLILSRNQFYGNIPHEIGNLSSILMLNLFNNTISGPIPKEIGALSTLSHLDLSACHLTERIPSEIGNLRNLTHLVLAANSLSGPIPQEIGMLSNLLRLILTQNSMLSGTIPSSIGNLNKLQQLHLNLCNLSGPVPNEIGKLHSLMRIDLEGNKLYGPIPPSMGNFTLLKELVLSNNRLFGPIPQSIGNMINLQKMYLESNNLSGPIPSTIGNLTKLNILLLMRNNLSGRLPLEMNNMTIWYNLQLSYNNFHGQLPQQICHSGRLFRFVARGNQFAGPIPTSLKNCFTLERLGLQDNQLVDNITDAFGVYPNLNYIDLSDNQLYGHLSSNWGKCQNLSQLFIHNNKLSGGIPPELGNATKLVELDLSSNHLSGQIPTELEKLIMLTKLSLSHNNFSGDVISNIRSLSRLETLELAANNFNGSITREIGELKLLKFLNMSKNKFDESILLEFRQLRDLERLDLGDNLLSGTIPSELGMLPKLQLLNLSHNNLTGSIPSSFRGTVSALTIVDISYNQLEGPIPNKPAFQTLEGLKNNKGLCGIGDVIGLHPCATSQMNPNNHKSKMLLKIFLPLAILVLVVVGTSCIYFQCARNTKNKDEEAQLEDIYFVWSSNREILYEHIIDATEDFDDKYLTGKGGQGSVYRAELPTGDIVAVKKLHSLPSGEIYNQKAFTSEIRALTEIKHRNIVKLYGFCSNARYSFLVYEFLEGGSLDNILKDEDQAAMLDWKKRVNVVKGVANALFHMHHGCSTPIVHRDISSKNVLVTSEYEEARIIDFGTAKFLNPNSNNMTTFVGTFGYAAPEIAYIMEVNPKCDVYSFGVLTLEIIMGIHPGEFILSLIDESTTTYDLLLKDVLDSRLPPPRKSTLDEVITIAKIAFSCLNDDPQSRPTMEQVSKELSWRPKPHMEGHFVTITIGQLINY</sequence>
<feature type="transmembrane region" description="Helical" evidence="24">
    <location>
        <begin position="12"/>
        <end position="37"/>
    </location>
</feature>
<dbReference type="InterPro" id="IPR003591">
    <property type="entry name" value="Leu-rich_rpt_typical-subtyp"/>
</dbReference>
<evidence type="ECO:0000256" key="23">
    <source>
        <dbReference type="ARBA" id="ARBA00048679"/>
    </source>
</evidence>
<keyword evidence="8" id="KW-0433">Leucine-rich repeat</keyword>
<keyword evidence="9" id="KW-0808">Transferase</keyword>
<keyword evidence="5" id="KW-0964">Secreted</keyword>
<evidence type="ECO:0000256" key="4">
    <source>
        <dbReference type="ARBA" id="ARBA00012513"/>
    </source>
</evidence>
<gene>
    <name evidence="26" type="ORF">QN277_018753</name>
</gene>
<dbReference type="SUPFAM" id="SSF52047">
    <property type="entry name" value="RNI-like"/>
    <property type="match status" value="1"/>
</dbReference>
<name>A0AAE1JWM1_9FABA</name>
<evidence type="ECO:0000256" key="2">
    <source>
        <dbReference type="ARBA" id="ARBA00004191"/>
    </source>
</evidence>
<dbReference type="EMBL" id="JAWXYG010000004">
    <property type="protein sequence ID" value="KAK4275717.1"/>
    <property type="molecule type" value="Genomic_DNA"/>
</dbReference>
<keyword evidence="11" id="KW-0732">Signal</keyword>
<dbReference type="SMART" id="SM00369">
    <property type="entry name" value="LRR_TYP"/>
    <property type="match status" value="8"/>
</dbReference>
<keyword evidence="12" id="KW-0677">Repeat</keyword>
<keyword evidence="14" id="KW-0418">Kinase</keyword>
<dbReference type="InterPro" id="IPR000719">
    <property type="entry name" value="Prot_kinase_dom"/>
</dbReference>
<evidence type="ECO:0000256" key="22">
    <source>
        <dbReference type="ARBA" id="ARBA00047899"/>
    </source>
</evidence>
<evidence type="ECO:0000256" key="13">
    <source>
        <dbReference type="ARBA" id="ARBA00022741"/>
    </source>
</evidence>
<keyword evidence="13" id="KW-0547">Nucleotide-binding</keyword>
<evidence type="ECO:0000256" key="18">
    <source>
        <dbReference type="ARBA" id="ARBA00023136"/>
    </source>
</evidence>
<dbReference type="SUPFAM" id="SSF56112">
    <property type="entry name" value="Protein kinase-like (PK-like)"/>
    <property type="match status" value="1"/>
</dbReference>
<dbReference type="FunFam" id="3.80.10.10:FF:000400">
    <property type="entry name" value="Nuclear pore complex protein NUP107"/>
    <property type="match status" value="1"/>
</dbReference>
<dbReference type="Gene3D" id="3.30.200.20">
    <property type="entry name" value="Phosphorylase Kinase, domain 1"/>
    <property type="match status" value="1"/>
</dbReference>
<evidence type="ECO:0000256" key="11">
    <source>
        <dbReference type="ARBA" id="ARBA00022729"/>
    </source>
</evidence>
<dbReference type="Proteomes" id="UP001293593">
    <property type="component" value="Unassembled WGS sequence"/>
</dbReference>
<evidence type="ECO:0000256" key="15">
    <source>
        <dbReference type="ARBA" id="ARBA00022821"/>
    </source>
</evidence>
<dbReference type="Pfam" id="PF08263">
    <property type="entry name" value="LRRNT_2"/>
    <property type="match status" value="1"/>
</dbReference>
<dbReference type="Pfam" id="PF00069">
    <property type="entry name" value="Pkinase"/>
    <property type="match status" value="1"/>
</dbReference>
<comment type="catalytic activity">
    <reaction evidence="23">
        <text>L-seryl-[protein] + ATP = O-phospho-L-seryl-[protein] + ADP + H(+)</text>
        <dbReference type="Rhea" id="RHEA:17989"/>
        <dbReference type="Rhea" id="RHEA-COMP:9863"/>
        <dbReference type="Rhea" id="RHEA-COMP:11604"/>
        <dbReference type="ChEBI" id="CHEBI:15378"/>
        <dbReference type="ChEBI" id="CHEBI:29999"/>
        <dbReference type="ChEBI" id="CHEBI:30616"/>
        <dbReference type="ChEBI" id="CHEBI:83421"/>
        <dbReference type="ChEBI" id="CHEBI:456216"/>
        <dbReference type="EC" id="2.7.11.1"/>
    </reaction>
</comment>
<evidence type="ECO:0000256" key="12">
    <source>
        <dbReference type="ARBA" id="ARBA00022737"/>
    </source>
</evidence>
<keyword evidence="15" id="KW-0611">Plant defense</keyword>
<evidence type="ECO:0000256" key="16">
    <source>
        <dbReference type="ARBA" id="ARBA00022840"/>
    </source>
</evidence>
<keyword evidence="19" id="KW-0675">Receptor</keyword>
<keyword evidence="7" id="KW-0597">Phosphoprotein</keyword>
<dbReference type="Pfam" id="PF23598">
    <property type="entry name" value="LRR_14"/>
    <property type="match status" value="1"/>
</dbReference>
<evidence type="ECO:0000256" key="3">
    <source>
        <dbReference type="ARBA" id="ARBA00004479"/>
    </source>
</evidence>
<dbReference type="PANTHER" id="PTHR48053">
    <property type="entry name" value="LEUCINE RICH REPEAT FAMILY PROTEIN, EXPRESSED"/>
    <property type="match status" value="1"/>
</dbReference>
<evidence type="ECO:0000313" key="27">
    <source>
        <dbReference type="Proteomes" id="UP001293593"/>
    </source>
</evidence>
<evidence type="ECO:0000256" key="1">
    <source>
        <dbReference type="ARBA" id="ARBA00004170"/>
    </source>
</evidence>
<keyword evidence="6" id="KW-0723">Serine/threonine-protein kinase</keyword>
<dbReference type="EC" id="2.7.11.1" evidence="4"/>
<evidence type="ECO:0000259" key="25">
    <source>
        <dbReference type="PROSITE" id="PS50011"/>
    </source>
</evidence>
<dbReference type="InterPro" id="IPR032675">
    <property type="entry name" value="LRR_dom_sf"/>
</dbReference>
<keyword evidence="17 24" id="KW-1133">Transmembrane helix</keyword>
<feature type="transmembrane region" description="Helical" evidence="24">
    <location>
        <begin position="675"/>
        <end position="698"/>
    </location>
</feature>
<proteinExistence type="inferred from homology"/>
<dbReference type="GO" id="GO:0004674">
    <property type="term" value="F:protein serine/threonine kinase activity"/>
    <property type="evidence" value="ECO:0007669"/>
    <property type="project" value="UniProtKB-KW"/>
</dbReference>
<dbReference type="Pfam" id="PF00560">
    <property type="entry name" value="LRR_1"/>
    <property type="match status" value="7"/>
</dbReference>
<dbReference type="PROSITE" id="PS00109">
    <property type="entry name" value="PROTEIN_KINASE_TYR"/>
    <property type="match status" value="1"/>
</dbReference>
<evidence type="ECO:0000256" key="6">
    <source>
        <dbReference type="ARBA" id="ARBA00022527"/>
    </source>
</evidence>
<comment type="caution">
    <text evidence="26">The sequence shown here is derived from an EMBL/GenBank/DDBJ whole genome shotgun (WGS) entry which is preliminary data.</text>
</comment>
<evidence type="ECO:0000256" key="19">
    <source>
        <dbReference type="ARBA" id="ARBA00023170"/>
    </source>
</evidence>